<feature type="transmembrane region" description="Helical" evidence="8">
    <location>
        <begin position="219"/>
        <end position="238"/>
    </location>
</feature>
<dbReference type="AlphaFoldDB" id="A0A9W9WWI4"/>
<feature type="transmembrane region" description="Helical" evidence="8">
    <location>
        <begin position="407"/>
        <end position="427"/>
    </location>
</feature>
<comment type="subcellular location">
    <subcellularLocation>
        <location evidence="1">Membrane</location>
        <topology evidence="1">Multi-pass membrane protein</topology>
    </subcellularLocation>
</comment>
<feature type="transmembrane region" description="Helical" evidence="8">
    <location>
        <begin position="160"/>
        <end position="179"/>
    </location>
</feature>
<evidence type="ECO:0000259" key="9">
    <source>
        <dbReference type="PROSITE" id="PS50850"/>
    </source>
</evidence>
<dbReference type="Proteomes" id="UP001147760">
    <property type="component" value="Unassembled WGS sequence"/>
</dbReference>
<evidence type="ECO:0000256" key="2">
    <source>
        <dbReference type="ARBA" id="ARBA00010992"/>
    </source>
</evidence>
<dbReference type="EMBL" id="JAPWDO010000003">
    <property type="protein sequence ID" value="KAJ5478008.1"/>
    <property type="molecule type" value="Genomic_DNA"/>
</dbReference>
<accession>A0A9W9WWI4</accession>
<keyword evidence="3 7" id="KW-0813">Transport</keyword>
<evidence type="ECO:0000256" key="4">
    <source>
        <dbReference type="ARBA" id="ARBA00022692"/>
    </source>
</evidence>
<dbReference type="OrthoDB" id="6612291at2759"/>
<dbReference type="InterPro" id="IPR036259">
    <property type="entry name" value="MFS_trans_sf"/>
</dbReference>
<keyword evidence="6 8" id="KW-0472">Membrane</keyword>
<keyword evidence="4 8" id="KW-0812">Transmembrane</keyword>
<evidence type="ECO:0000256" key="8">
    <source>
        <dbReference type="SAM" id="Phobius"/>
    </source>
</evidence>
<dbReference type="Pfam" id="PF00083">
    <property type="entry name" value="Sugar_tr"/>
    <property type="match status" value="1"/>
</dbReference>
<reference evidence="10" key="2">
    <citation type="journal article" date="2023" name="IMA Fungus">
        <title>Comparative genomic study of the Penicillium genus elucidates a diverse pangenome and 15 lateral gene transfer events.</title>
        <authorList>
            <person name="Petersen C."/>
            <person name="Sorensen T."/>
            <person name="Nielsen M.R."/>
            <person name="Sondergaard T.E."/>
            <person name="Sorensen J.L."/>
            <person name="Fitzpatrick D.A."/>
            <person name="Frisvad J.C."/>
            <person name="Nielsen K.L."/>
        </authorList>
    </citation>
    <scope>NUCLEOTIDE SEQUENCE</scope>
    <source>
        <strain evidence="10">IBT 17660</strain>
    </source>
</reference>
<feature type="transmembrane region" description="Helical" evidence="8">
    <location>
        <begin position="258"/>
        <end position="279"/>
    </location>
</feature>
<feature type="domain" description="Major facilitator superfamily (MFS) profile" evidence="9">
    <location>
        <begin position="84"/>
        <end position="516"/>
    </location>
</feature>
<feature type="transmembrane region" description="Helical" evidence="8">
    <location>
        <begin position="439"/>
        <end position="460"/>
    </location>
</feature>
<feature type="transmembrane region" description="Helical" evidence="8">
    <location>
        <begin position="185"/>
        <end position="207"/>
    </location>
</feature>
<reference evidence="10" key="1">
    <citation type="submission" date="2022-12" db="EMBL/GenBank/DDBJ databases">
        <authorList>
            <person name="Petersen C."/>
        </authorList>
    </citation>
    <scope>NUCLEOTIDE SEQUENCE</scope>
    <source>
        <strain evidence="10">IBT 17660</strain>
    </source>
</reference>
<dbReference type="Gene3D" id="1.20.1250.20">
    <property type="entry name" value="MFS general substrate transporter like domains"/>
    <property type="match status" value="1"/>
</dbReference>
<dbReference type="NCBIfam" id="TIGR00879">
    <property type="entry name" value="SP"/>
    <property type="match status" value="1"/>
</dbReference>
<evidence type="ECO:0000256" key="7">
    <source>
        <dbReference type="RuleBase" id="RU003346"/>
    </source>
</evidence>
<dbReference type="InterPro" id="IPR005829">
    <property type="entry name" value="Sugar_transporter_CS"/>
</dbReference>
<dbReference type="PROSITE" id="PS00217">
    <property type="entry name" value="SUGAR_TRANSPORT_2"/>
    <property type="match status" value="1"/>
</dbReference>
<evidence type="ECO:0000256" key="5">
    <source>
        <dbReference type="ARBA" id="ARBA00022989"/>
    </source>
</evidence>
<keyword evidence="11" id="KW-1185">Reference proteome</keyword>
<keyword evidence="5 8" id="KW-1133">Transmembrane helix</keyword>
<evidence type="ECO:0000313" key="11">
    <source>
        <dbReference type="Proteomes" id="UP001147760"/>
    </source>
</evidence>
<gene>
    <name evidence="10" type="ORF">N7530_003517</name>
</gene>
<evidence type="ECO:0000256" key="6">
    <source>
        <dbReference type="ARBA" id="ARBA00023136"/>
    </source>
</evidence>
<feature type="transmembrane region" description="Helical" evidence="8">
    <location>
        <begin position="383"/>
        <end position="401"/>
    </location>
</feature>
<dbReference type="SUPFAM" id="SSF103473">
    <property type="entry name" value="MFS general substrate transporter"/>
    <property type="match status" value="1"/>
</dbReference>
<comment type="similarity">
    <text evidence="2 7">Belongs to the major facilitator superfamily. Sugar transporter (TC 2.A.1.1) family.</text>
</comment>
<name>A0A9W9WWI4_9EURO</name>
<dbReference type="FunFam" id="1.20.1250.20:FF:000149">
    <property type="entry name" value="MFS transporter, SP family, general alpha glucoside:H+ symporter"/>
    <property type="match status" value="1"/>
</dbReference>
<dbReference type="PANTHER" id="PTHR48022:SF56">
    <property type="entry name" value="MAJOR FACILITATOR SUPERFAMILY (MFS) PROFILE DOMAIN-CONTAINING PROTEIN-RELATED"/>
    <property type="match status" value="1"/>
</dbReference>
<evidence type="ECO:0000313" key="10">
    <source>
        <dbReference type="EMBL" id="KAJ5478008.1"/>
    </source>
</evidence>
<evidence type="ECO:0000256" key="1">
    <source>
        <dbReference type="ARBA" id="ARBA00004141"/>
    </source>
</evidence>
<organism evidence="10 11">
    <name type="scientific">Penicillium desertorum</name>
    <dbReference type="NCBI Taxonomy" id="1303715"/>
    <lineage>
        <taxon>Eukaryota</taxon>
        <taxon>Fungi</taxon>
        <taxon>Dikarya</taxon>
        <taxon>Ascomycota</taxon>
        <taxon>Pezizomycotina</taxon>
        <taxon>Eurotiomycetes</taxon>
        <taxon>Eurotiomycetidae</taxon>
        <taxon>Eurotiales</taxon>
        <taxon>Aspergillaceae</taxon>
        <taxon>Penicillium</taxon>
    </lineage>
</organism>
<dbReference type="InterPro" id="IPR050360">
    <property type="entry name" value="MFS_Sugar_Transporters"/>
</dbReference>
<feature type="non-terminal residue" evidence="10">
    <location>
        <position position="557"/>
    </location>
</feature>
<dbReference type="PANTHER" id="PTHR48022">
    <property type="entry name" value="PLASTIDIC GLUCOSE TRANSPORTER 4"/>
    <property type="match status" value="1"/>
</dbReference>
<dbReference type="GO" id="GO:0005351">
    <property type="term" value="F:carbohydrate:proton symporter activity"/>
    <property type="evidence" value="ECO:0007669"/>
    <property type="project" value="TreeGrafter"/>
</dbReference>
<proteinExistence type="inferred from homology"/>
<dbReference type="PROSITE" id="PS50850">
    <property type="entry name" value="MFS"/>
    <property type="match status" value="1"/>
</dbReference>
<comment type="caution">
    <text evidence="10">The sequence shown here is derived from an EMBL/GenBank/DDBJ whole genome shotgun (WGS) entry which is preliminary data.</text>
</comment>
<dbReference type="GO" id="GO:0016020">
    <property type="term" value="C:membrane"/>
    <property type="evidence" value="ECO:0007669"/>
    <property type="project" value="UniProtKB-SubCell"/>
</dbReference>
<dbReference type="InterPro" id="IPR020846">
    <property type="entry name" value="MFS_dom"/>
</dbReference>
<dbReference type="InterPro" id="IPR005828">
    <property type="entry name" value="MFS_sugar_transport-like"/>
</dbReference>
<dbReference type="InterPro" id="IPR003663">
    <property type="entry name" value="Sugar/inositol_transpt"/>
</dbReference>
<feature type="transmembrane region" description="Helical" evidence="8">
    <location>
        <begin position="480"/>
        <end position="510"/>
    </location>
</feature>
<sequence length="557" mass="61730">APVTRLYDYFFSSCSHLKPGTPTPKRTVMAKDDILSAGTALADIERHGSASMAKATNNAKSGAESEHRMTLLQGIRTYPKAIAWSVLISTCIAMEGYDISLVNNFYAFPQFTRKYGELTSDGSYEVTAAWQAGLSNGAYCGEIIGLFINGWASERFGYRYTIMTSLALITAFTAIFFTAPNIQSLLAAEILAGVPWGIFQTLTVTYASEVCPVVLRGYLTSYVNFCWGLGQLVGIGVIKSMLNRDDQWSYKIPYGLQWMWPVPLFVGIFLAPESPWWLVRKNRDEDAKKALLRLTNPDRNVDFNADETIAMIRHTTDLEAKLSEGASYFDCFKGTNLRRTEIVCLVWAIQNLSGNSFSNYSTYFLEQAGLSASNSYSFAMGQYGINMVGVLGAWLLMSFGIGRRTLYLYGLCGLCTILVLIGFLGLVPSTHKDQASLATGSMMLCWALFYQLSVGTVAYSLVAEISTRRLQIKTVVLGRILYNVVAIICVIMQGSSGGGICFLCVVYTFFRVPETTGRTFAELDMLFEEKVSARKFASTQVEAYEDQVEVFEHTVKE</sequence>
<evidence type="ECO:0000256" key="3">
    <source>
        <dbReference type="ARBA" id="ARBA00022448"/>
    </source>
</evidence>
<protein>
    <recommendedName>
        <fullName evidence="9">Major facilitator superfamily (MFS) profile domain-containing protein</fullName>
    </recommendedName>
</protein>